<dbReference type="GO" id="GO:0005789">
    <property type="term" value="C:endoplasmic reticulum membrane"/>
    <property type="evidence" value="ECO:0007669"/>
    <property type="project" value="TreeGrafter"/>
</dbReference>
<gene>
    <name evidence="6" type="primary">HLJ1</name>
    <name evidence="6" type="ORF">MOBT1_002348</name>
</gene>
<dbReference type="PANTHER" id="PTHR43908">
    <property type="entry name" value="AT29763P-RELATED"/>
    <property type="match status" value="1"/>
</dbReference>
<dbReference type="Proteomes" id="UP001214603">
    <property type="component" value="Chromosome 5"/>
</dbReference>
<sequence length="194" mass="22151">MPNVQGEKKDYTQTQIEVVRRVKRAGGDFYSVLQIDKSATDSDIKKSYKKLALQLHPDKNRAPGADEAFKRMGAEIDPEDLFNMFFGGGMAGGGFGGPNVFTFGGPGIRTQYYLQRFSKDKSSPELLSFEQRVEEAWMKELYRQCEHAQEYKRRRLLDAQGFFGFGADQAKIAKIQAEVYESCEQLNRLFHIRV</sequence>
<dbReference type="SMART" id="SM00271">
    <property type="entry name" value="DnaJ"/>
    <property type="match status" value="1"/>
</dbReference>
<keyword evidence="2" id="KW-0812">Transmembrane</keyword>
<evidence type="ECO:0000256" key="3">
    <source>
        <dbReference type="ARBA" id="ARBA00022989"/>
    </source>
</evidence>
<dbReference type="InterPro" id="IPR051100">
    <property type="entry name" value="DnaJ_subfamily_B/C"/>
</dbReference>
<evidence type="ECO:0000259" key="5">
    <source>
        <dbReference type="PROSITE" id="PS50076"/>
    </source>
</evidence>
<keyword evidence="4" id="KW-0472">Membrane</keyword>
<keyword evidence="7" id="KW-1185">Reference proteome</keyword>
<organism evidence="6 7">
    <name type="scientific">Malassezia obtusa</name>
    <dbReference type="NCBI Taxonomy" id="76774"/>
    <lineage>
        <taxon>Eukaryota</taxon>
        <taxon>Fungi</taxon>
        <taxon>Dikarya</taxon>
        <taxon>Basidiomycota</taxon>
        <taxon>Ustilaginomycotina</taxon>
        <taxon>Malasseziomycetes</taxon>
        <taxon>Malasseziales</taxon>
        <taxon>Malasseziaceae</taxon>
        <taxon>Malassezia</taxon>
    </lineage>
</organism>
<dbReference type="Gene3D" id="1.10.287.110">
    <property type="entry name" value="DnaJ domain"/>
    <property type="match status" value="1"/>
</dbReference>
<feature type="domain" description="J" evidence="5">
    <location>
        <begin position="28"/>
        <end position="90"/>
    </location>
</feature>
<dbReference type="GO" id="GO:0030544">
    <property type="term" value="F:Hsp70 protein binding"/>
    <property type="evidence" value="ECO:0007669"/>
    <property type="project" value="TreeGrafter"/>
</dbReference>
<dbReference type="PROSITE" id="PS50076">
    <property type="entry name" value="DNAJ_2"/>
    <property type="match status" value="1"/>
</dbReference>
<proteinExistence type="predicted"/>
<dbReference type="PRINTS" id="PR00625">
    <property type="entry name" value="JDOMAIN"/>
</dbReference>
<dbReference type="InterPro" id="IPR015399">
    <property type="entry name" value="DUF1977_DnaJ-like"/>
</dbReference>
<dbReference type="SUPFAM" id="SSF46565">
    <property type="entry name" value="Chaperone J-domain"/>
    <property type="match status" value="1"/>
</dbReference>
<dbReference type="InterPro" id="IPR036869">
    <property type="entry name" value="J_dom_sf"/>
</dbReference>
<comment type="subcellular location">
    <subcellularLocation>
        <location evidence="1">Membrane</location>
        <topology evidence="1">Single-pass membrane protein</topology>
    </subcellularLocation>
</comment>
<dbReference type="Pfam" id="PF00226">
    <property type="entry name" value="DnaJ"/>
    <property type="match status" value="1"/>
</dbReference>
<protein>
    <submittedName>
        <fullName evidence="6">Chaperone protein dnaJ</fullName>
    </submittedName>
</protein>
<dbReference type="EMBL" id="CP119938">
    <property type="protein sequence ID" value="WFD03655.1"/>
    <property type="molecule type" value="Genomic_DNA"/>
</dbReference>
<dbReference type="GO" id="GO:0071218">
    <property type="term" value="P:cellular response to misfolded protein"/>
    <property type="evidence" value="ECO:0007669"/>
    <property type="project" value="TreeGrafter"/>
</dbReference>
<dbReference type="InterPro" id="IPR001623">
    <property type="entry name" value="DnaJ_domain"/>
</dbReference>
<evidence type="ECO:0000256" key="1">
    <source>
        <dbReference type="ARBA" id="ARBA00004167"/>
    </source>
</evidence>
<accession>A0AAF0E264</accession>
<keyword evidence="3" id="KW-1133">Transmembrane helix</keyword>
<reference evidence="6" key="1">
    <citation type="submission" date="2023-03" db="EMBL/GenBank/DDBJ databases">
        <title>Mating type loci evolution in Malassezia.</title>
        <authorList>
            <person name="Coelho M.A."/>
        </authorList>
    </citation>
    <scope>NUCLEOTIDE SEQUENCE</scope>
    <source>
        <strain evidence="6">CBS 7876</strain>
    </source>
</reference>
<dbReference type="CDD" id="cd06257">
    <property type="entry name" value="DnaJ"/>
    <property type="match status" value="1"/>
</dbReference>
<dbReference type="Pfam" id="PF09320">
    <property type="entry name" value="DUF1977"/>
    <property type="match status" value="1"/>
</dbReference>
<dbReference type="PANTHER" id="PTHR43908:SF3">
    <property type="entry name" value="AT29763P-RELATED"/>
    <property type="match status" value="1"/>
</dbReference>
<evidence type="ECO:0000256" key="4">
    <source>
        <dbReference type="ARBA" id="ARBA00023136"/>
    </source>
</evidence>
<evidence type="ECO:0000313" key="7">
    <source>
        <dbReference type="Proteomes" id="UP001214603"/>
    </source>
</evidence>
<evidence type="ECO:0000256" key="2">
    <source>
        <dbReference type="ARBA" id="ARBA00022692"/>
    </source>
</evidence>
<evidence type="ECO:0000313" key="6">
    <source>
        <dbReference type="EMBL" id="WFD03655.1"/>
    </source>
</evidence>
<name>A0AAF0E264_9BASI</name>
<dbReference type="AlphaFoldDB" id="A0AAF0E264"/>